<protein>
    <submittedName>
        <fullName evidence="2">Uncharacterized protein</fullName>
    </submittedName>
</protein>
<evidence type="ECO:0000313" key="3">
    <source>
        <dbReference type="Proteomes" id="UP000245124"/>
    </source>
</evidence>
<comment type="caution">
    <text evidence="2">The sequence shown here is derived from an EMBL/GenBank/DDBJ whole genome shotgun (WGS) entry which is preliminary data.</text>
</comment>
<feature type="transmembrane region" description="Helical" evidence="1">
    <location>
        <begin position="40"/>
        <end position="66"/>
    </location>
</feature>
<reference evidence="2 3" key="1">
    <citation type="submission" date="2017-06" db="EMBL/GenBank/DDBJ databases">
        <title>Genome sequencing of cyanobaciteial culture collection at National Institute for Environmental Studies (NIES).</title>
        <authorList>
            <person name="Hirose Y."/>
            <person name="Shimura Y."/>
            <person name="Fujisawa T."/>
            <person name="Nakamura Y."/>
            <person name="Kawachi M."/>
        </authorList>
    </citation>
    <scope>NUCLEOTIDE SEQUENCE [LARGE SCALE GENOMIC DNA]</scope>
    <source>
        <strain evidence="2 3">NIES-4072</strain>
    </source>
</reference>
<keyword evidence="3" id="KW-1185">Reference proteome</keyword>
<dbReference type="AlphaFoldDB" id="A0A2R5FRB9"/>
<dbReference type="RefSeq" id="WP_146195860.1">
    <property type="nucleotide sequence ID" value="NZ_BDUD01000001.1"/>
</dbReference>
<dbReference type="Proteomes" id="UP000245124">
    <property type="component" value="Unassembled WGS sequence"/>
</dbReference>
<dbReference type="OrthoDB" id="7059580at2"/>
<sequence>MLNTSRFHQTILLVIITFNLISTWLHYIDNALFLSRYPGPAWFTSVGVISTVIVMTPVGLLGYWFYTKGRFWSAYFLLALYSITSISSPVHYLFPMVAPMSLKMHSLIWLDGVMGLSLIGFLVWSSFVLKEWRSTLAPN</sequence>
<gene>
    <name evidence="2" type="ORF">NIES4072_49740</name>
</gene>
<feature type="transmembrane region" description="Helical" evidence="1">
    <location>
        <begin position="6"/>
        <end position="28"/>
    </location>
</feature>
<proteinExistence type="predicted"/>
<keyword evidence="1" id="KW-1133">Transmembrane helix</keyword>
<name>A0A2R5FRB9_NOSCO</name>
<accession>A0A2R5FRB9</accession>
<dbReference type="EMBL" id="BDUD01000001">
    <property type="protein sequence ID" value="GBG21290.1"/>
    <property type="molecule type" value="Genomic_DNA"/>
</dbReference>
<feature type="transmembrane region" description="Helical" evidence="1">
    <location>
        <begin position="106"/>
        <end position="129"/>
    </location>
</feature>
<keyword evidence="1" id="KW-0812">Transmembrane</keyword>
<evidence type="ECO:0000313" key="2">
    <source>
        <dbReference type="EMBL" id="GBG21290.1"/>
    </source>
</evidence>
<organism evidence="2 3">
    <name type="scientific">Nostoc commune NIES-4072</name>
    <dbReference type="NCBI Taxonomy" id="2005467"/>
    <lineage>
        <taxon>Bacteria</taxon>
        <taxon>Bacillati</taxon>
        <taxon>Cyanobacteriota</taxon>
        <taxon>Cyanophyceae</taxon>
        <taxon>Nostocales</taxon>
        <taxon>Nostocaceae</taxon>
        <taxon>Nostoc</taxon>
    </lineage>
</organism>
<keyword evidence="1" id="KW-0472">Membrane</keyword>
<evidence type="ECO:0000256" key="1">
    <source>
        <dbReference type="SAM" id="Phobius"/>
    </source>
</evidence>
<feature type="transmembrane region" description="Helical" evidence="1">
    <location>
        <begin position="72"/>
        <end position="94"/>
    </location>
</feature>